<dbReference type="PROSITE" id="PS00061">
    <property type="entry name" value="ADH_SHORT"/>
    <property type="match status" value="1"/>
</dbReference>
<dbReference type="SUPFAM" id="SSF51735">
    <property type="entry name" value="NAD(P)-binding Rossmann-fold domains"/>
    <property type="match status" value="1"/>
</dbReference>
<dbReference type="RefSeq" id="WP_057396520.1">
    <property type="nucleotide sequence ID" value="NZ_LJXB01000061.1"/>
</dbReference>
<comment type="similarity">
    <text evidence="1 3">Belongs to the short-chain dehydrogenases/reductases (SDR) family.</text>
</comment>
<evidence type="ECO:0000259" key="4">
    <source>
        <dbReference type="SMART" id="SM00822"/>
    </source>
</evidence>
<comment type="caution">
    <text evidence="5">The sequence shown here is derived from an EMBL/GenBank/DDBJ whole genome shotgun (WGS) entry which is preliminary data.</text>
</comment>
<dbReference type="PRINTS" id="PR00081">
    <property type="entry name" value="GDHRDH"/>
</dbReference>
<dbReference type="InterPro" id="IPR036291">
    <property type="entry name" value="NAD(P)-bd_dom_sf"/>
</dbReference>
<protein>
    <submittedName>
        <fullName evidence="5">Short chain dehydrogenase family protein</fullName>
    </submittedName>
</protein>
<evidence type="ECO:0000313" key="5">
    <source>
        <dbReference type="EMBL" id="KPU61057.1"/>
    </source>
</evidence>
<accession>A0A0N8NXT0</accession>
<reference evidence="5 6" key="1">
    <citation type="submission" date="2015-09" db="EMBL/GenBank/DDBJ databases">
        <authorList>
            <consortium name="Swine Surveillance"/>
        </authorList>
    </citation>
    <scope>NUCLEOTIDE SEQUENCE [LARGE SCALE GENOMIC DNA]</scope>
    <source>
        <strain evidence="5 6">S613</strain>
    </source>
</reference>
<dbReference type="InterPro" id="IPR020904">
    <property type="entry name" value="Sc_DH/Rdtase_CS"/>
</dbReference>
<name>A0A0N8NXT0_PSEFL</name>
<dbReference type="PRINTS" id="PR00080">
    <property type="entry name" value="SDRFAMILY"/>
</dbReference>
<sequence>MYDLQGKVVLITGAAGGIGAASARELYVQGASLVLTDTSQEAVDKLAQEFNSQRVLPLAFDVTDAEAAKAVIRQAVERFGRLDVAFANAGISWRGVPATLRTCDEAEFRRIIEVDLFGVWHAMRAALPEVVRNRGQVLVTSSTYAYLNGMANAPYAASKAAVESLARSLRAELSATGASASVLYPGWTATAIAKVAFGGNAIATQMNETLLPAFLHRAIAPEQVARGVVRGLQKRQPRIVVPARWAPISLLRGLFNVFTDWHLTRDARLQRLLHQLEEETVRTQSPS</sequence>
<proteinExistence type="inferred from homology"/>
<organism evidence="5 6">
    <name type="scientific">Pseudomonas fluorescens</name>
    <dbReference type="NCBI Taxonomy" id="294"/>
    <lineage>
        <taxon>Bacteria</taxon>
        <taxon>Pseudomonadati</taxon>
        <taxon>Pseudomonadota</taxon>
        <taxon>Gammaproteobacteria</taxon>
        <taxon>Pseudomonadales</taxon>
        <taxon>Pseudomonadaceae</taxon>
        <taxon>Pseudomonas</taxon>
    </lineage>
</organism>
<evidence type="ECO:0000256" key="1">
    <source>
        <dbReference type="ARBA" id="ARBA00006484"/>
    </source>
</evidence>
<dbReference type="GO" id="GO:0016020">
    <property type="term" value="C:membrane"/>
    <property type="evidence" value="ECO:0007669"/>
    <property type="project" value="TreeGrafter"/>
</dbReference>
<dbReference type="OrthoDB" id="335726at2"/>
<dbReference type="Gene3D" id="3.40.50.720">
    <property type="entry name" value="NAD(P)-binding Rossmann-like Domain"/>
    <property type="match status" value="1"/>
</dbReference>
<evidence type="ECO:0000256" key="2">
    <source>
        <dbReference type="ARBA" id="ARBA00023002"/>
    </source>
</evidence>
<evidence type="ECO:0000313" key="6">
    <source>
        <dbReference type="Proteomes" id="UP000050349"/>
    </source>
</evidence>
<dbReference type="CDD" id="cd05233">
    <property type="entry name" value="SDR_c"/>
    <property type="match status" value="1"/>
</dbReference>
<evidence type="ECO:0000256" key="3">
    <source>
        <dbReference type="RuleBase" id="RU000363"/>
    </source>
</evidence>
<dbReference type="EMBL" id="LJXB01000061">
    <property type="protein sequence ID" value="KPU61057.1"/>
    <property type="molecule type" value="Genomic_DNA"/>
</dbReference>
<feature type="domain" description="Ketoreductase" evidence="4">
    <location>
        <begin position="7"/>
        <end position="190"/>
    </location>
</feature>
<dbReference type="InterPro" id="IPR002347">
    <property type="entry name" value="SDR_fam"/>
</dbReference>
<dbReference type="PANTHER" id="PTHR44196:SF1">
    <property type="entry name" value="DEHYDROGENASE_REDUCTASE SDR FAMILY MEMBER 7B"/>
    <property type="match status" value="1"/>
</dbReference>
<dbReference type="Proteomes" id="UP000050349">
    <property type="component" value="Unassembled WGS sequence"/>
</dbReference>
<dbReference type="GO" id="GO:0016491">
    <property type="term" value="F:oxidoreductase activity"/>
    <property type="evidence" value="ECO:0007669"/>
    <property type="project" value="UniProtKB-KW"/>
</dbReference>
<keyword evidence="2" id="KW-0560">Oxidoreductase</keyword>
<dbReference type="PANTHER" id="PTHR44196">
    <property type="entry name" value="DEHYDROGENASE/REDUCTASE SDR FAMILY MEMBER 7B"/>
    <property type="match status" value="1"/>
</dbReference>
<dbReference type="InterPro" id="IPR057326">
    <property type="entry name" value="KR_dom"/>
</dbReference>
<dbReference type="Pfam" id="PF00106">
    <property type="entry name" value="adh_short"/>
    <property type="match status" value="1"/>
</dbReference>
<dbReference type="PATRIC" id="fig|294.162.peg.1162"/>
<dbReference type="SMART" id="SM00822">
    <property type="entry name" value="PKS_KR"/>
    <property type="match status" value="1"/>
</dbReference>
<dbReference type="AlphaFoldDB" id="A0A0N8NXT0"/>
<gene>
    <name evidence="5" type="ORF">AN403_5198</name>
</gene>